<dbReference type="EMBL" id="CP061800">
    <property type="protein sequence ID" value="QTA86529.1"/>
    <property type="molecule type" value="Genomic_DNA"/>
</dbReference>
<reference evidence="9" key="1">
    <citation type="journal article" date="2021" name="Microb. Physiol.">
        <title>Proteogenomic Insights into the Physiology of Marine, Sulfate-Reducing, Filamentous Desulfonema limicola and Desulfonema magnum.</title>
        <authorList>
            <person name="Schnaars V."/>
            <person name="Wohlbrand L."/>
            <person name="Scheve S."/>
            <person name="Hinrichs C."/>
            <person name="Reinhardt R."/>
            <person name="Rabus R."/>
        </authorList>
    </citation>
    <scope>NUCLEOTIDE SEQUENCE</scope>
    <source>
        <strain evidence="9">4be13</strain>
    </source>
</reference>
<feature type="active site" description="Charge relay system" evidence="7">
    <location>
        <position position="100"/>
    </location>
</feature>
<comment type="similarity">
    <text evidence="2 8">Belongs to the peptidase S1B family.</text>
</comment>
<keyword evidence="5 8" id="KW-0378">Hydrolase</keyword>
<protein>
    <recommendedName>
        <fullName evidence="8">Serine protease</fullName>
        <ecNumber evidence="8">3.4.21.-</ecNumber>
    </recommendedName>
</protein>
<evidence type="ECO:0000256" key="3">
    <source>
        <dbReference type="ARBA" id="ARBA00022670"/>
    </source>
</evidence>
<dbReference type="InterPro" id="IPR043504">
    <property type="entry name" value="Peptidase_S1_PA_chymotrypsin"/>
</dbReference>
<dbReference type="AlphaFoldDB" id="A0A975BJY9"/>
<dbReference type="InterPro" id="IPR008256">
    <property type="entry name" value="Peptidase_S1B"/>
</dbReference>
<evidence type="ECO:0000256" key="1">
    <source>
        <dbReference type="ARBA" id="ARBA00004613"/>
    </source>
</evidence>
<evidence type="ECO:0000256" key="4">
    <source>
        <dbReference type="ARBA" id="ARBA00022729"/>
    </source>
</evidence>
<dbReference type="KEGG" id="dmm:dnm_025530"/>
<dbReference type="Gene3D" id="2.40.10.10">
    <property type="entry name" value="Trypsin-like serine proteases"/>
    <property type="match status" value="2"/>
</dbReference>
<sequence length="232" mass="24763">MDAEHFRWIIRPPNDISTVDLSKFVPEAKKSILLVVAIGCDNKACGTGTGFVIQPGYVATNAHVAACGAQCKKFALQDYKGMKHVATLEGITSRRGTAEDLAILKINDTSLPPLQLADSAEYEVDHDGDAIFTIGYPLLGIASSADKASVSDEGRIAQFSTDHDMFIANGMQPNPGNSGGPVFLANEKKVVGLIVSGVRGEVQGVEVAGVEYVIPINRMKNFFQQITGQDLP</sequence>
<evidence type="ECO:0000313" key="10">
    <source>
        <dbReference type="Proteomes" id="UP000663722"/>
    </source>
</evidence>
<dbReference type="GO" id="GO:0005576">
    <property type="term" value="C:extracellular region"/>
    <property type="evidence" value="ECO:0007669"/>
    <property type="project" value="UniProtKB-SubCell"/>
</dbReference>
<proteinExistence type="inferred from homology"/>
<dbReference type="SUPFAM" id="SSF50494">
    <property type="entry name" value="Trypsin-like serine proteases"/>
    <property type="match status" value="1"/>
</dbReference>
<dbReference type="Pfam" id="PF13365">
    <property type="entry name" value="Trypsin_2"/>
    <property type="match status" value="1"/>
</dbReference>
<feature type="active site" description="Charge relay system" evidence="7">
    <location>
        <position position="63"/>
    </location>
</feature>
<gene>
    <name evidence="9" type="ORF">dnm_025530</name>
</gene>
<keyword evidence="6 8" id="KW-0720">Serine protease</keyword>
<dbReference type="PRINTS" id="PR00839">
    <property type="entry name" value="V8PROTEASE"/>
</dbReference>
<feature type="active site" description="Charge relay system" evidence="7">
    <location>
        <position position="178"/>
    </location>
</feature>
<keyword evidence="4" id="KW-0732">Signal</keyword>
<organism evidence="9 10">
    <name type="scientific">Desulfonema magnum</name>
    <dbReference type="NCBI Taxonomy" id="45655"/>
    <lineage>
        <taxon>Bacteria</taxon>
        <taxon>Pseudomonadati</taxon>
        <taxon>Thermodesulfobacteriota</taxon>
        <taxon>Desulfobacteria</taxon>
        <taxon>Desulfobacterales</taxon>
        <taxon>Desulfococcaceae</taxon>
        <taxon>Desulfonema</taxon>
    </lineage>
</organism>
<evidence type="ECO:0000256" key="2">
    <source>
        <dbReference type="ARBA" id="ARBA00008764"/>
    </source>
</evidence>
<keyword evidence="3 8" id="KW-0645">Protease</keyword>
<evidence type="ECO:0000256" key="5">
    <source>
        <dbReference type="ARBA" id="ARBA00022801"/>
    </source>
</evidence>
<evidence type="ECO:0000313" key="9">
    <source>
        <dbReference type="EMBL" id="QTA86529.1"/>
    </source>
</evidence>
<dbReference type="GO" id="GO:0006508">
    <property type="term" value="P:proteolysis"/>
    <property type="evidence" value="ECO:0007669"/>
    <property type="project" value="UniProtKB-KW"/>
</dbReference>
<evidence type="ECO:0000256" key="7">
    <source>
        <dbReference type="PIRSR" id="PIRSR608256-1"/>
    </source>
</evidence>
<dbReference type="PANTHER" id="PTHR43019:SF23">
    <property type="entry name" value="PROTEASE DO-LIKE 5, CHLOROPLASTIC"/>
    <property type="match status" value="1"/>
</dbReference>
<comment type="subcellular location">
    <subcellularLocation>
        <location evidence="1">Secreted</location>
    </subcellularLocation>
</comment>
<accession>A0A975BJY9</accession>
<evidence type="ECO:0000256" key="8">
    <source>
        <dbReference type="RuleBase" id="RU004296"/>
    </source>
</evidence>
<dbReference type="GO" id="GO:0008236">
    <property type="term" value="F:serine-type peptidase activity"/>
    <property type="evidence" value="ECO:0007669"/>
    <property type="project" value="UniProtKB-KW"/>
</dbReference>
<name>A0A975BJY9_9BACT</name>
<dbReference type="PANTHER" id="PTHR43019">
    <property type="entry name" value="SERINE ENDOPROTEASE DEGS"/>
    <property type="match status" value="1"/>
</dbReference>
<dbReference type="InterPro" id="IPR009003">
    <property type="entry name" value="Peptidase_S1_PA"/>
</dbReference>
<dbReference type="Proteomes" id="UP000663722">
    <property type="component" value="Chromosome"/>
</dbReference>
<evidence type="ECO:0000256" key="6">
    <source>
        <dbReference type="ARBA" id="ARBA00022825"/>
    </source>
</evidence>
<dbReference type="EC" id="3.4.21.-" evidence="8"/>
<keyword evidence="10" id="KW-1185">Reference proteome</keyword>